<evidence type="ECO:0000313" key="3">
    <source>
        <dbReference type="Proteomes" id="UP000053573"/>
    </source>
</evidence>
<dbReference type="AlphaFoldDB" id="A0A0H1B2F3"/>
<evidence type="ECO:0000256" key="1">
    <source>
        <dbReference type="SAM" id="MobiDB-lite"/>
    </source>
</evidence>
<gene>
    <name evidence="2" type="ORF">EMPG_10936</name>
</gene>
<comment type="caution">
    <text evidence="2">The sequence shown here is derived from an EMBL/GenBank/DDBJ whole genome shotgun (WGS) entry which is preliminary data.</text>
</comment>
<organism evidence="2 3">
    <name type="scientific">Blastomyces silverae</name>
    <dbReference type="NCBI Taxonomy" id="2060906"/>
    <lineage>
        <taxon>Eukaryota</taxon>
        <taxon>Fungi</taxon>
        <taxon>Dikarya</taxon>
        <taxon>Ascomycota</taxon>
        <taxon>Pezizomycotina</taxon>
        <taxon>Eurotiomycetes</taxon>
        <taxon>Eurotiomycetidae</taxon>
        <taxon>Onygenales</taxon>
        <taxon>Ajellomycetaceae</taxon>
        <taxon>Blastomyces</taxon>
    </lineage>
</organism>
<dbReference type="EMBL" id="LDEV01003588">
    <property type="protein sequence ID" value="KLJ05540.1"/>
    <property type="molecule type" value="Genomic_DNA"/>
</dbReference>
<dbReference type="OrthoDB" id="10523015at2759"/>
<feature type="compositionally biased region" description="Basic residues" evidence="1">
    <location>
        <begin position="64"/>
        <end position="77"/>
    </location>
</feature>
<feature type="region of interest" description="Disordered" evidence="1">
    <location>
        <begin position="1"/>
        <end position="77"/>
    </location>
</feature>
<protein>
    <submittedName>
        <fullName evidence="2">Uncharacterized protein</fullName>
    </submittedName>
</protein>
<reference evidence="3" key="1">
    <citation type="journal article" date="2015" name="PLoS Genet.">
        <title>The dynamic genome and transcriptome of the human fungal pathogen Blastomyces and close relative Emmonsia.</title>
        <authorList>
            <person name="Munoz J.F."/>
            <person name="Gauthier G.M."/>
            <person name="Desjardins C.A."/>
            <person name="Gallo J.E."/>
            <person name="Holder J."/>
            <person name="Sullivan T.D."/>
            <person name="Marty A.J."/>
            <person name="Carmen J.C."/>
            <person name="Chen Z."/>
            <person name="Ding L."/>
            <person name="Gujja S."/>
            <person name="Magrini V."/>
            <person name="Misas E."/>
            <person name="Mitreva M."/>
            <person name="Priest M."/>
            <person name="Saif S."/>
            <person name="Whiston E.A."/>
            <person name="Young S."/>
            <person name="Zeng Q."/>
            <person name="Goldman W.E."/>
            <person name="Mardis E.R."/>
            <person name="Taylor J.W."/>
            <person name="McEwen J.G."/>
            <person name="Clay O.K."/>
            <person name="Klein B.S."/>
            <person name="Cuomo C.A."/>
        </authorList>
    </citation>
    <scope>NUCLEOTIDE SEQUENCE [LARGE SCALE GENOMIC DNA]</scope>
    <source>
        <strain evidence="3">UAMH 139</strain>
    </source>
</reference>
<feature type="compositionally biased region" description="Basic and acidic residues" evidence="1">
    <location>
        <begin position="20"/>
        <end position="30"/>
    </location>
</feature>
<sequence>MNSTFKLVKADVQSGNTAEKPSKTENEKKKEKNKRKKKRKRKRKRKRKTQKMKTEMEMKIAADKKKKKKKKRKKKKLTAVVKQNLFSHKQPAAVIAAPLIKHQIREDSVELLNVKDIEIEHLHCKNTSLQGKLNYIQHLLKMAVEFIKDN</sequence>
<feature type="compositionally biased region" description="Basic and acidic residues" evidence="1">
    <location>
        <begin position="52"/>
        <end position="63"/>
    </location>
</feature>
<feature type="compositionally biased region" description="Basic residues" evidence="1">
    <location>
        <begin position="31"/>
        <end position="51"/>
    </location>
</feature>
<evidence type="ECO:0000313" key="2">
    <source>
        <dbReference type="EMBL" id="KLJ05540.1"/>
    </source>
</evidence>
<dbReference type="Proteomes" id="UP000053573">
    <property type="component" value="Unassembled WGS sequence"/>
</dbReference>
<accession>A0A0H1B2F3</accession>
<proteinExistence type="predicted"/>
<keyword evidence="3" id="KW-1185">Reference proteome</keyword>
<name>A0A0H1B2F3_9EURO</name>